<name>A0A9D4NBM6_DREPO</name>
<gene>
    <name evidence="1" type="ORF">DPMN_015622</name>
</gene>
<comment type="caution">
    <text evidence="1">The sequence shown here is derived from an EMBL/GenBank/DDBJ whole genome shotgun (WGS) entry which is preliminary data.</text>
</comment>
<organism evidence="1 2">
    <name type="scientific">Dreissena polymorpha</name>
    <name type="common">Zebra mussel</name>
    <name type="synonym">Mytilus polymorpha</name>
    <dbReference type="NCBI Taxonomy" id="45954"/>
    <lineage>
        <taxon>Eukaryota</taxon>
        <taxon>Metazoa</taxon>
        <taxon>Spiralia</taxon>
        <taxon>Lophotrochozoa</taxon>
        <taxon>Mollusca</taxon>
        <taxon>Bivalvia</taxon>
        <taxon>Autobranchia</taxon>
        <taxon>Heteroconchia</taxon>
        <taxon>Euheterodonta</taxon>
        <taxon>Imparidentia</taxon>
        <taxon>Neoheterodontei</taxon>
        <taxon>Myida</taxon>
        <taxon>Dreissenoidea</taxon>
        <taxon>Dreissenidae</taxon>
        <taxon>Dreissena</taxon>
    </lineage>
</organism>
<accession>A0A9D4NBM6</accession>
<reference evidence="1" key="2">
    <citation type="submission" date="2020-11" db="EMBL/GenBank/DDBJ databases">
        <authorList>
            <person name="McCartney M.A."/>
            <person name="Auch B."/>
            <person name="Kono T."/>
            <person name="Mallez S."/>
            <person name="Becker A."/>
            <person name="Gohl D.M."/>
            <person name="Silverstein K.A.T."/>
            <person name="Koren S."/>
            <person name="Bechman K.B."/>
            <person name="Herman A."/>
            <person name="Abrahante J.E."/>
            <person name="Garbe J."/>
        </authorList>
    </citation>
    <scope>NUCLEOTIDE SEQUENCE</scope>
    <source>
        <strain evidence="1">Duluth1</strain>
        <tissue evidence="1">Whole animal</tissue>
    </source>
</reference>
<evidence type="ECO:0000313" key="1">
    <source>
        <dbReference type="EMBL" id="KAH3891518.1"/>
    </source>
</evidence>
<dbReference type="EMBL" id="JAIWYP010000001">
    <property type="protein sequence ID" value="KAH3891518.1"/>
    <property type="molecule type" value="Genomic_DNA"/>
</dbReference>
<protein>
    <submittedName>
        <fullName evidence="1">Uncharacterized protein</fullName>
    </submittedName>
</protein>
<dbReference type="AlphaFoldDB" id="A0A9D4NBM6"/>
<evidence type="ECO:0000313" key="2">
    <source>
        <dbReference type="Proteomes" id="UP000828390"/>
    </source>
</evidence>
<sequence>MQHYLAKQLTYLKGPLQPTCTGYNSTTLLSSSHTKRDLYSQPAQGTTAQYLAKKLTYLKGPLQPTCIGYNSTTLLSSSHT</sequence>
<dbReference type="Proteomes" id="UP000828390">
    <property type="component" value="Unassembled WGS sequence"/>
</dbReference>
<proteinExistence type="predicted"/>
<keyword evidence="2" id="KW-1185">Reference proteome</keyword>
<reference evidence="1" key="1">
    <citation type="journal article" date="2019" name="bioRxiv">
        <title>The Genome of the Zebra Mussel, Dreissena polymorpha: A Resource for Invasive Species Research.</title>
        <authorList>
            <person name="McCartney M.A."/>
            <person name="Auch B."/>
            <person name="Kono T."/>
            <person name="Mallez S."/>
            <person name="Zhang Y."/>
            <person name="Obille A."/>
            <person name="Becker A."/>
            <person name="Abrahante J.E."/>
            <person name="Garbe J."/>
            <person name="Badalamenti J.P."/>
            <person name="Herman A."/>
            <person name="Mangelson H."/>
            <person name="Liachko I."/>
            <person name="Sullivan S."/>
            <person name="Sone E.D."/>
            <person name="Koren S."/>
            <person name="Silverstein K.A.T."/>
            <person name="Beckman K.B."/>
            <person name="Gohl D.M."/>
        </authorList>
    </citation>
    <scope>NUCLEOTIDE SEQUENCE</scope>
    <source>
        <strain evidence="1">Duluth1</strain>
        <tissue evidence="1">Whole animal</tissue>
    </source>
</reference>